<dbReference type="Pfam" id="PF01636">
    <property type="entry name" value="APH"/>
    <property type="match status" value="1"/>
</dbReference>
<dbReference type="InterPro" id="IPR011009">
    <property type="entry name" value="Kinase-like_dom_sf"/>
</dbReference>
<keyword evidence="3" id="KW-1185">Reference proteome</keyword>
<dbReference type="AlphaFoldDB" id="D1CIU7"/>
<accession>D1CIU7</accession>
<evidence type="ECO:0000313" key="2">
    <source>
        <dbReference type="EMBL" id="ACZ43667.1"/>
    </source>
</evidence>
<proteinExistence type="predicted"/>
<evidence type="ECO:0000259" key="1">
    <source>
        <dbReference type="Pfam" id="PF01636"/>
    </source>
</evidence>
<dbReference type="InterPro" id="IPR002575">
    <property type="entry name" value="Aminoglycoside_PTrfase"/>
</dbReference>
<gene>
    <name evidence="2" type="ordered locus">Tter_2782</name>
</gene>
<dbReference type="Proteomes" id="UP000000323">
    <property type="component" value="Chromosome 2"/>
</dbReference>
<evidence type="ECO:0000313" key="3">
    <source>
        <dbReference type="Proteomes" id="UP000000323"/>
    </source>
</evidence>
<reference evidence="3" key="1">
    <citation type="journal article" date="2010" name="Stand. Genomic Sci.">
        <title>Complete genome sequence of 'Thermobaculum terrenum' type strain (YNP1).</title>
        <authorList>
            <person name="Kiss H."/>
            <person name="Cleland D."/>
            <person name="Lapidus A."/>
            <person name="Lucas S."/>
            <person name="Glavina Del Rio T."/>
            <person name="Nolan M."/>
            <person name="Tice H."/>
            <person name="Han C."/>
            <person name="Goodwin L."/>
            <person name="Pitluck S."/>
            <person name="Liolios K."/>
            <person name="Ivanova N."/>
            <person name="Mavromatis K."/>
            <person name="Ovchinnikova G."/>
            <person name="Pati A."/>
            <person name="Chen A."/>
            <person name="Palaniappan K."/>
            <person name="Land M."/>
            <person name="Hauser L."/>
            <person name="Chang Y."/>
            <person name="Jeffries C."/>
            <person name="Lu M."/>
            <person name="Brettin T."/>
            <person name="Detter J."/>
            <person name="Goker M."/>
            <person name="Tindall B."/>
            <person name="Beck B."/>
            <person name="McDermott T."/>
            <person name="Woyke T."/>
            <person name="Bristow J."/>
            <person name="Eisen J."/>
            <person name="Markowitz V."/>
            <person name="Hugenholtz P."/>
            <person name="Kyrpides N."/>
            <person name="Klenk H."/>
            <person name="Cheng J."/>
        </authorList>
    </citation>
    <scope>NUCLEOTIDE SEQUENCE [LARGE SCALE GENOMIC DNA]</scope>
    <source>
        <strain evidence="3">ATCC BAA-798 / YNP1</strain>
    </source>
</reference>
<dbReference type="Gene3D" id="3.90.1200.10">
    <property type="match status" value="1"/>
</dbReference>
<dbReference type="HOGENOM" id="CLU_1730569_0_0_0"/>
<protein>
    <recommendedName>
        <fullName evidence="1">Aminoglycoside phosphotransferase domain-containing protein</fullName>
    </recommendedName>
</protein>
<name>D1CIU7_THET1</name>
<feature type="domain" description="Aminoglycoside phosphotransferase" evidence="1">
    <location>
        <begin position="10"/>
        <end position="149"/>
    </location>
</feature>
<sequence length="151" mass="16409">MLGTLRGCTTIVIEWIDAPLLGDVASSEPELVEHGRRLVEQIGQIKGDLPVYLDIGSPDRWQVVAEGTLRDLDRLVAAGRFSRVDTEAVNALRAWAESSVVLATVSDEPRVVHGDLDGEQVFVTPIGYRVVDWQRPVVAPADVDLVALLTG</sequence>
<dbReference type="KEGG" id="ttr:Tter_2782"/>
<dbReference type="EMBL" id="CP001826">
    <property type="protein sequence ID" value="ACZ43667.1"/>
    <property type="molecule type" value="Genomic_DNA"/>
</dbReference>
<organism evidence="2 3">
    <name type="scientific">Thermobaculum terrenum (strain ATCC BAA-798 / CCMEE 7001 / YNP1)</name>
    <dbReference type="NCBI Taxonomy" id="525904"/>
    <lineage>
        <taxon>Bacteria</taxon>
        <taxon>Bacillati</taxon>
        <taxon>Chloroflexota</taxon>
        <taxon>Chloroflexia</taxon>
        <taxon>Candidatus Thermobaculales</taxon>
        <taxon>Candidatus Thermobaculaceae</taxon>
        <taxon>Thermobaculum</taxon>
    </lineage>
</organism>
<dbReference type="SUPFAM" id="SSF56112">
    <property type="entry name" value="Protein kinase-like (PK-like)"/>
    <property type="match status" value="1"/>
</dbReference>
<dbReference type="STRING" id="525904.Tter_2782"/>